<keyword evidence="3" id="KW-1185">Reference proteome</keyword>
<sequence length="378" mass="40085">MKRDLILTLFFVVMTLVVMALPTGFSDRGDAKAVRCKGKVLETDNSLLHQYGIVRMGAQSLEVELLNGPFKGEIVSAENHVTGKMDLDKIFLPGDKAYMVLTIKDGAVAYANAMDHYRLDVELVLLSLFFLLLVLFGGWTGAKAILSFIFSAAVIWQIMVPMFLKGYNPIVTAVAVVTVVSAAVIFLVGGLSKQGFVAFAGAVAGVVTTCVLALAFGGAFKLHGAVRPFSETLLYCGFADISLTQVFLASVFIASSGAVMDLAMDVASAMNELALKRPDMGFMESLKSGLAVGRAVVGTMTTTLLFAYSGGYITLLMVFMAQGVALGNLFNLNYVSAEILNTLVGSFGLITVAPFTALAGALVFTRGRKSGANLQTAE</sequence>
<keyword evidence="1" id="KW-0812">Transmembrane</keyword>
<feature type="transmembrane region" description="Helical" evidence="1">
    <location>
        <begin position="123"/>
        <end position="139"/>
    </location>
</feature>
<dbReference type="Pfam" id="PF07907">
    <property type="entry name" value="YibE_F"/>
    <property type="match status" value="1"/>
</dbReference>
<accession>A0A1M6D285</accession>
<evidence type="ECO:0000313" key="2">
    <source>
        <dbReference type="EMBL" id="SHI67405.1"/>
    </source>
</evidence>
<name>A0A1M6D285_9BACT</name>
<evidence type="ECO:0000256" key="1">
    <source>
        <dbReference type="SAM" id="Phobius"/>
    </source>
</evidence>
<dbReference type="PANTHER" id="PTHR41771">
    <property type="entry name" value="MEMBRANE PROTEIN-RELATED"/>
    <property type="match status" value="1"/>
</dbReference>
<feature type="transmembrane region" description="Helical" evidence="1">
    <location>
        <begin position="295"/>
        <end position="319"/>
    </location>
</feature>
<gene>
    <name evidence="2" type="ORF">SAMN02745216_00388</name>
</gene>
<keyword evidence="1" id="KW-1133">Transmembrane helix</keyword>
<proteinExistence type="predicted"/>
<dbReference type="RefSeq" id="WP_211482775.1">
    <property type="nucleotide sequence ID" value="NZ_FQZU01000001.1"/>
</dbReference>
<dbReference type="EMBL" id="FQZU01000001">
    <property type="protein sequence ID" value="SHI67405.1"/>
    <property type="molecule type" value="Genomic_DNA"/>
</dbReference>
<feature type="transmembrane region" description="Helical" evidence="1">
    <location>
        <begin position="339"/>
        <end position="364"/>
    </location>
</feature>
<dbReference type="InterPro" id="IPR012507">
    <property type="entry name" value="YibE_F"/>
</dbReference>
<feature type="transmembrane region" description="Helical" evidence="1">
    <location>
        <begin position="232"/>
        <end position="254"/>
    </location>
</feature>
<reference evidence="3" key="1">
    <citation type="submission" date="2016-11" db="EMBL/GenBank/DDBJ databases">
        <authorList>
            <person name="Varghese N."/>
            <person name="Submissions S."/>
        </authorList>
    </citation>
    <scope>NUCLEOTIDE SEQUENCE [LARGE SCALE GENOMIC DNA]</scope>
    <source>
        <strain evidence="3">DSM 16219</strain>
    </source>
</reference>
<evidence type="ECO:0000313" key="3">
    <source>
        <dbReference type="Proteomes" id="UP000183994"/>
    </source>
</evidence>
<dbReference type="Proteomes" id="UP000183994">
    <property type="component" value="Unassembled WGS sequence"/>
</dbReference>
<dbReference type="PANTHER" id="PTHR41771:SF1">
    <property type="entry name" value="MEMBRANE PROTEIN"/>
    <property type="match status" value="1"/>
</dbReference>
<dbReference type="STRING" id="1121393.SAMN02745216_00388"/>
<dbReference type="AlphaFoldDB" id="A0A1M6D285"/>
<feature type="transmembrane region" description="Helical" evidence="1">
    <location>
        <begin position="170"/>
        <end position="189"/>
    </location>
</feature>
<keyword evidence="1" id="KW-0472">Membrane</keyword>
<organism evidence="2 3">
    <name type="scientific">Desulfatibacillum alkenivorans DSM 16219</name>
    <dbReference type="NCBI Taxonomy" id="1121393"/>
    <lineage>
        <taxon>Bacteria</taxon>
        <taxon>Pseudomonadati</taxon>
        <taxon>Thermodesulfobacteriota</taxon>
        <taxon>Desulfobacteria</taxon>
        <taxon>Desulfobacterales</taxon>
        <taxon>Desulfatibacillaceae</taxon>
        <taxon>Desulfatibacillum</taxon>
    </lineage>
</organism>
<feature type="transmembrane region" description="Helical" evidence="1">
    <location>
        <begin position="146"/>
        <end position="164"/>
    </location>
</feature>
<feature type="transmembrane region" description="Helical" evidence="1">
    <location>
        <begin position="196"/>
        <end position="220"/>
    </location>
</feature>
<protein>
    <submittedName>
        <fullName evidence="2">Uncharacterized membrane protein</fullName>
    </submittedName>
</protein>